<keyword evidence="4" id="KW-1185">Reference proteome</keyword>
<dbReference type="HOGENOM" id="CLU_006493_7_1_0"/>
<organism evidence="3 4">
    <name type="scientific">Caldithrix abyssi DSM 13497</name>
    <dbReference type="NCBI Taxonomy" id="880073"/>
    <lineage>
        <taxon>Bacteria</taxon>
        <taxon>Pseudomonadati</taxon>
        <taxon>Calditrichota</taxon>
        <taxon>Calditrichia</taxon>
        <taxon>Calditrichales</taxon>
        <taxon>Calditrichaceae</taxon>
        <taxon>Caldithrix</taxon>
    </lineage>
</organism>
<evidence type="ECO:0000313" key="3">
    <source>
        <dbReference type="EMBL" id="EHO43338.1"/>
    </source>
</evidence>
<feature type="domain" description="Chorismate-utilising enzyme C-terminal" evidence="1">
    <location>
        <begin position="173"/>
        <end position="426"/>
    </location>
</feature>
<accession>H1XPG7</accession>
<dbReference type="InterPro" id="IPR005801">
    <property type="entry name" value="ADC_synthase"/>
</dbReference>
<reference evidence="2 5" key="2">
    <citation type="submission" date="2016-11" db="EMBL/GenBank/DDBJ databases">
        <title>Genomic analysis of Caldithrix abyssi and proposal of a novel bacterial phylum Caldithrichaeota.</title>
        <authorList>
            <person name="Kublanov I."/>
            <person name="Sigalova O."/>
            <person name="Gavrilov S."/>
            <person name="Lebedinsky A."/>
            <person name="Ivanova N."/>
            <person name="Daum C."/>
            <person name="Reddy T."/>
            <person name="Klenk H.P."/>
            <person name="Goker M."/>
            <person name="Reva O."/>
            <person name="Miroshnichenko M."/>
            <person name="Kyprides N."/>
            <person name="Woyke T."/>
            <person name="Gelfand M."/>
        </authorList>
    </citation>
    <scope>NUCLEOTIDE SEQUENCE [LARGE SCALE GENOMIC DNA]</scope>
    <source>
        <strain evidence="2 5">LF13</strain>
    </source>
</reference>
<dbReference type="AlphaFoldDB" id="H1XPG7"/>
<reference evidence="3 4" key="1">
    <citation type="submission" date="2011-09" db="EMBL/GenBank/DDBJ databases">
        <title>The permanent draft genome of Caldithrix abyssi DSM 13497.</title>
        <authorList>
            <consortium name="US DOE Joint Genome Institute (JGI-PGF)"/>
            <person name="Lucas S."/>
            <person name="Han J."/>
            <person name="Lapidus A."/>
            <person name="Bruce D."/>
            <person name="Goodwin L."/>
            <person name="Pitluck S."/>
            <person name="Peters L."/>
            <person name="Kyrpides N."/>
            <person name="Mavromatis K."/>
            <person name="Ivanova N."/>
            <person name="Mikhailova N."/>
            <person name="Chertkov O."/>
            <person name="Detter J.C."/>
            <person name="Tapia R."/>
            <person name="Han C."/>
            <person name="Land M."/>
            <person name="Hauser L."/>
            <person name="Markowitz V."/>
            <person name="Cheng J.-F."/>
            <person name="Hugenholtz P."/>
            <person name="Woyke T."/>
            <person name="Wu D."/>
            <person name="Spring S."/>
            <person name="Brambilla E."/>
            <person name="Klenk H.-P."/>
            <person name="Eisen J.A."/>
        </authorList>
    </citation>
    <scope>NUCLEOTIDE SEQUENCE [LARGE SCALE GENOMIC DNA]</scope>
    <source>
        <strain evidence="3 4">DSM 13497</strain>
    </source>
</reference>
<dbReference type="InParanoid" id="H1XPG7"/>
<dbReference type="Proteomes" id="UP000004671">
    <property type="component" value="Chromosome"/>
</dbReference>
<evidence type="ECO:0000259" key="1">
    <source>
        <dbReference type="Pfam" id="PF00425"/>
    </source>
</evidence>
<dbReference type="InterPro" id="IPR019999">
    <property type="entry name" value="Anth_synth_I-like"/>
</dbReference>
<dbReference type="PANTHER" id="PTHR11236:SF50">
    <property type="entry name" value="AMINODEOXYCHORISMATE SYNTHASE COMPONENT 1"/>
    <property type="match status" value="1"/>
</dbReference>
<dbReference type="EMBL" id="CM001402">
    <property type="protein sequence ID" value="EHO43338.1"/>
    <property type="molecule type" value="Genomic_DNA"/>
</dbReference>
<dbReference type="RefSeq" id="WP_006930933.1">
    <property type="nucleotide sequence ID" value="NZ_CM001402.1"/>
</dbReference>
<dbReference type="GO" id="GO:0046820">
    <property type="term" value="F:4-amino-4-deoxychorismate synthase activity"/>
    <property type="evidence" value="ECO:0007669"/>
    <property type="project" value="TreeGrafter"/>
</dbReference>
<dbReference type="EMBL" id="CP018099">
    <property type="protein sequence ID" value="APF19449.1"/>
    <property type="molecule type" value="Genomic_DNA"/>
</dbReference>
<protein>
    <submittedName>
        <fullName evidence="3">Chorismate binding domain-containing protein</fullName>
    </submittedName>
    <submittedName>
        <fullName evidence="2">Chorismate binding enzyme</fullName>
    </submittedName>
</protein>
<gene>
    <name evidence="2" type="ORF">Cabys_2701</name>
    <name evidence="3" type="ORF">Calab_3741</name>
</gene>
<sequence>MIDWVEPYLEKLTFRAEKEGAFTSGGAPCFYLPGWQLPDGQKVEIYIEQFFAVLSPAGREQILVKRAEQSEEIDGDLFRLLKSIEARRVQSEHFFYLLLLSYDFGAARNGIQHEIDFYSLPEWYLILPARGYLRYGDANQVLRFDAGSAGLACRPPLQTLAQGNGAAQSEPQTGYLKKIQRIRDLIASGEFYQLNFTLRFSKPADRPGFEIFKEWYKKTGAPRSFYLALSEAEILSISPERFWLQKGQTVLTEPIKGTIKRSADAGEDLRLKQLLLKSKKDRAELDMITDLLRNDLAKVCRTGSVLVKKRHDLRTFSHVHHLVSEVRGRLLPGKDFVDLIDATFPGGSITGCPKIAAMQYINRLEAHNRSFYTGSFFLRFPLRNVTDSSILIRTAILKDGYVHYQAGGGIVIDSEPQKEYEECLAKAAPFLKD</sequence>
<evidence type="ECO:0000313" key="2">
    <source>
        <dbReference type="EMBL" id="APF19449.1"/>
    </source>
</evidence>
<dbReference type="InterPro" id="IPR015890">
    <property type="entry name" value="Chorismate_C"/>
</dbReference>
<dbReference type="eggNOG" id="COG0147">
    <property type="taxonomic scope" value="Bacteria"/>
</dbReference>
<dbReference type="GO" id="GO:0000162">
    <property type="term" value="P:L-tryptophan biosynthetic process"/>
    <property type="evidence" value="ECO:0007669"/>
    <property type="project" value="TreeGrafter"/>
</dbReference>
<dbReference type="PaxDb" id="880073-Calab_3741"/>
<evidence type="ECO:0000313" key="5">
    <source>
        <dbReference type="Proteomes" id="UP000183868"/>
    </source>
</evidence>
<proteinExistence type="predicted"/>
<evidence type="ECO:0000313" key="4">
    <source>
        <dbReference type="Proteomes" id="UP000004671"/>
    </source>
</evidence>
<dbReference type="PANTHER" id="PTHR11236">
    <property type="entry name" value="AMINOBENZOATE/ANTHRANILATE SYNTHASE"/>
    <property type="match status" value="1"/>
</dbReference>
<dbReference type="STRING" id="880073.Cabys_2701"/>
<dbReference type="Proteomes" id="UP000183868">
    <property type="component" value="Chromosome"/>
</dbReference>
<dbReference type="OrthoDB" id="9803598at2"/>
<name>H1XPG7_CALAY</name>
<dbReference type="Gene3D" id="3.60.120.10">
    <property type="entry name" value="Anthranilate synthase"/>
    <property type="match status" value="1"/>
</dbReference>
<dbReference type="KEGG" id="caby:Cabys_2701"/>
<dbReference type="PRINTS" id="PR00095">
    <property type="entry name" value="ANTSNTHASEI"/>
</dbReference>
<dbReference type="Pfam" id="PF00425">
    <property type="entry name" value="Chorismate_bind"/>
    <property type="match status" value="1"/>
</dbReference>
<dbReference type="SUPFAM" id="SSF56322">
    <property type="entry name" value="ADC synthase"/>
    <property type="match status" value="1"/>
</dbReference>